<accession>A0A165E547</accession>
<reference evidence="3 4" key="1">
    <citation type="journal article" date="2016" name="Mol. Biol. Evol.">
        <title>Comparative Genomics of Early-Diverging Mushroom-Forming Fungi Provides Insights into the Origins of Lignocellulose Decay Capabilities.</title>
        <authorList>
            <person name="Nagy L.G."/>
            <person name="Riley R."/>
            <person name="Tritt A."/>
            <person name="Adam C."/>
            <person name="Daum C."/>
            <person name="Floudas D."/>
            <person name="Sun H."/>
            <person name="Yadav J.S."/>
            <person name="Pangilinan J."/>
            <person name="Larsson K.H."/>
            <person name="Matsuura K."/>
            <person name="Barry K."/>
            <person name="Labutti K."/>
            <person name="Kuo R."/>
            <person name="Ohm R.A."/>
            <person name="Bhattacharya S.S."/>
            <person name="Shirouzu T."/>
            <person name="Yoshinaga Y."/>
            <person name="Martin F.M."/>
            <person name="Grigoriev I.V."/>
            <person name="Hibbett D.S."/>
        </authorList>
    </citation>
    <scope>NUCLEOTIDE SEQUENCE [LARGE SCALE GENOMIC DNA]</scope>
    <source>
        <strain evidence="3 4">HHB12733</strain>
    </source>
</reference>
<evidence type="ECO:0008006" key="5">
    <source>
        <dbReference type="Google" id="ProtNLM"/>
    </source>
</evidence>
<evidence type="ECO:0000313" key="4">
    <source>
        <dbReference type="Proteomes" id="UP000076842"/>
    </source>
</evidence>
<dbReference type="PANTHER" id="PTHR39466:SF1">
    <property type="entry name" value="RGS DOMAIN-CONTAINING PROTEIN"/>
    <property type="match status" value="1"/>
</dbReference>
<dbReference type="EMBL" id="KV424021">
    <property type="protein sequence ID" value="KZT54114.1"/>
    <property type="molecule type" value="Genomic_DNA"/>
</dbReference>
<dbReference type="Proteomes" id="UP000076842">
    <property type="component" value="Unassembled WGS sequence"/>
</dbReference>
<feature type="transmembrane region" description="Helical" evidence="2">
    <location>
        <begin position="350"/>
        <end position="374"/>
    </location>
</feature>
<evidence type="ECO:0000256" key="1">
    <source>
        <dbReference type="SAM" id="MobiDB-lite"/>
    </source>
</evidence>
<feature type="compositionally biased region" description="Low complexity" evidence="1">
    <location>
        <begin position="206"/>
        <end position="220"/>
    </location>
</feature>
<dbReference type="SUPFAM" id="SSF48097">
    <property type="entry name" value="Regulator of G-protein signaling, RGS"/>
    <property type="match status" value="1"/>
</dbReference>
<dbReference type="InParanoid" id="A0A165E547"/>
<dbReference type="AlphaFoldDB" id="A0A165E547"/>
<evidence type="ECO:0000313" key="3">
    <source>
        <dbReference type="EMBL" id="KZT54114.1"/>
    </source>
</evidence>
<dbReference type="STRING" id="1353952.A0A165E547"/>
<feature type="region of interest" description="Disordered" evidence="1">
    <location>
        <begin position="428"/>
        <end position="468"/>
    </location>
</feature>
<proteinExistence type="predicted"/>
<keyword evidence="2" id="KW-0812">Transmembrane</keyword>
<dbReference type="InterPro" id="IPR036305">
    <property type="entry name" value="RGS_sf"/>
</dbReference>
<organism evidence="3 4">
    <name type="scientific">Calocera cornea HHB12733</name>
    <dbReference type="NCBI Taxonomy" id="1353952"/>
    <lineage>
        <taxon>Eukaryota</taxon>
        <taxon>Fungi</taxon>
        <taxon>Dikarya</taxon>
        <taxon>Basidiomycota</taxon>
        <taxon>Agaricomycotina</taxon>
        <taxon>Dacrymycetes</taxon>
        <taxon>Dacrymycetales</taxon>
        <taxon>Dacrymycetaceae</taxon>
        <taxon>Calocera</taxon>
    </lineage>
</organism>
<dbReference type="PANTHER" id="PTHR39466">
    <property type="entry name" value="RGS DOMAIN-CONTAINING PROTEIN"/>
    <property type="match status" value="1"/>
</dbReference>
<keyword evidence="2" id="KW-0472">Membrane</keyword>
<dbReference type="OrthoDB" id="3232309at2759"/>
<keyword evidence="4" id="KW-1185">Reference proteome</keyword>
<sequence>MQSTATLPLYRLDGSTTATFPTYITNPSTAALFPAARTAPHRDANPARGYTIHPNPASPSRRLPLSFLASAQPIPPSLSLAHVLADDLCAPLTLRDFFRFLAEEDRATENLAFVLWFRDYERRWDALPEEERARAEELDPREEWAKFERERAGVTERERRERVAREREKAPRWEEGEAPWESISLDDLGGHTFADPLGVHPHPHSRSSSQSSDGSGPDPVDLTDQARMDAETLQIAPWMTDEVGERDRRRMEEIGRRADEELQRTVRLLMRDNLPCREEVVQTVQRFLTPLSPLALTSAHIPAVLLTLRRTTHPTSFLPLYRELLTTLTLDAHPRFVRSALANTRTPLRLALYALAIGLYLLGGVALGLACVLVPRVGRAWRAASIPLVWAGLALSLCLVSGVCPMVFGTKRRQLAAWETWADAAAPGAGDKAQAHGNENESDSGIPTGTAVAGSEKPNANPCPQHRTGRRFPAGGILHFVYNDWWAAHPAARTMQNGVLRGAAVG</sequence>
<feature type="compositionally biased region" description="Basic and acidic residues" evidence="1">
    <location>
        <begin position="155"/>
        <end position="175"/>
    </location>
</feature>
<gene>
    <name evidence="3" type="ORF">CALCODRAFT_22114</name>
</gene>
<feature type="transmembrane region" description="Helical" evidence="2">
    <location>
        <begin position="386"/>
        <end position="408"/>
    </location>
</feature>
<keyword evidence="2" id="KW-1133">Transmembrane helix</keyword>
<protein>
    <recommendedName>
        <fullName evidence="5">RGS domain-containing protein</fullName>
    </recommendedName>
</protein>
<evidence type="ECO:0000256" key="2">
    <source>
        <dbReference type="SAM" id="Phobius"/>
    </source>
</evidence>
<feature type="region of interest" description="Disordered" evidence="1">
    <location>
        <begin position="155"/>
        <end position="223"/>
    </location>
</feature>
<name>A0A165E547_9BASI</name>